<keyword evidence="3" id="KW-1185">Reference proteome</keyword>
<keyword evidence="1" id="KW-0812">Transmembrane</keyword>
<protein>
    <submittedName>
        <fullName evidence="2">Uncharacterized protein</fullName>
    </submittedName>
</protein>
<gene>
    <name evidence="2" type="ORF">SAMN05216378_2594</name>
</gene>
<keyword evidence="1" id="KW-0472">Membrane</keyword>
<accession>A0A1I1YDQ0</accession>
<evidence type="ECO:0000313" key="2">
    <source>
        <dbReference type="EMBL" id="SFE17462.1"/>
    </source>
</evidence>
<feature type="transmembrane region" description="Helical" evidence="1">
    <location>
        <begin position="6"/>
        <end position="24"/>
    </location>
</feature>
<sequence length="32" mass="3583">MSITFVIVMTVFILFLTAILTSSYNDDKTKGL</sequence>
<reference evidence="3" key="1">
    <citation type="submission" date="2016-10" db="EMBL/GenBank/DDBJ databases">
        <authorList>
            <person name="Varghese N."/>
            <person name="Submissions S."/>
        </authorList>
    </citation>
    <scope>NUCLEOTIDE SEQUENCE [LARGE SCALE GENOMIC DNA]</scope>
    <source>
        <strain evidence="3">CGMCC 1.10784</strain>
    </source>
</reference>
<keyword evidence="1" id="KW-1133">Transmembrane helix</keyword>
<evidence type="ECO:0000256" key="1">
    <source>
        <dbReference type="SAM" id="Phobius"/>
    </source>
</evidence>
<evidence type="ECO:0000313" key="3">
    <source>
        <dbReference type="Proteomes" id="UP000198855"/>
    </source>
</evidence>
<dbReference type="Proteomes" id="UP000198855">
    <property type="component" value="Unassembled WGS sequence"/>
</dbReference>
<organism evidence="2 3">
    <name type="scientific">Paenibacillus catalpae</name>
    <dbReference type="NCBI Taxonomy" id="1045775"/>
    <lineage>
        <taxon>Bacteria</taxon>
        <taxon>Bacillati</taxon>
        <taxon>Bacillota</taxon>
        <taxon>Bacilli</taxon>
        <taxon>Bacillales</taxon>
        <taxon>Paenibacillaceae</taxon>
        <taxon>Paenibacillus</taxon>
    </lineage>
</organism>
<dbReference type="EMBL" id="FOMT01000002">
    <property type="protein sequence ID" value="SFE17462.1"/>
    <property type="molecule type" value="Genomic_DNA"/>
</dbReference>
<name>A0A1I1YDQ0_9BACL</name>
<dbReference type="AlphaFoldDB" id="A0A1I1YDQ0"/>
<proteinExistence type="predicted"/>